<evidence type="ECO:0000313" key="6">
    <source>
        <dbReference type="EMBL" id="WNG51553.1"/>
    </source>
</evidence>
<dbReference type="SMART" id="SM00382">
    <property type="entry name" value="AAA"/>
    <property type="match status" value="1"/>
</dbReference>
<dbReference type="InterPro" id="IPR050095">
    <property type="entry name" value="ECF_ABC_transporter_ATP-bd"/>
</dbReference>
<dbReference type="InterPro" id="IPR003439">
    <property type="entry name" value="ABC_transporter-like_ATP-bd"/>
</dbReference>
<dbReference type="PANTHER" id="PTHR43553">
    <property type="entry name" value="HEAVY METAL TRANSPORTER"/>
    <property type="match status" value="1"/>
</dbReference>
<name>A0ABY9X825_9BACT</name>
<dbReference type="Proteomes" id="UP001611383">
    <property type="component" value="Chromosome"/>
</dbReference>
<feature type="domain" description="ABC transporter" evidence="5">
    <location>
        <begin position="2"/>
        <end position="224"/>
    </location>
</feature>
<dbReference type="Pfam" id="PF00005">
    <property type="entry name" value="ABC_tran"/>
    <property type="match status" value="1"/>
</dbReference>
<dbReference type="InterPro" id="IPR015856">
    <property type="entry name" value="ABC_transpr_CbiO/EcfA_su"/>
</dbReference>
<gene>
    <name evidence="6" type="ORF">F0U60_51035</name>
</gene>
<keyword evidence="3" id="KW-0547">Nucleotide-binding</keyword>
<dbReference type="CDD" id="cd03225">
    <property type="entry name" value="ABC_cobalt_CbiO_domain1"/>
    <property type="match status" value="1"/>
</dbReference>
<proteinExistence type="inferred from homology"/>
<dbReference type="PROSITE" id="PS50893">
    <property type="entry name" value="ABC_TRANSPORTER_2"/>
    <property type="match status" value="1"/>
</dbReference>
<dbReference type="PROSITE" id="PS00211">
    <property type="entry name" value="ABC_TRANSPORTER_1"/>
    <property type="match status" value="1"/>
</dbReference>
<comment type="similarity">
    <text evidence="1">Belongs to the ABC transporter superfamily.</text>
</comment>
<dbReference type="PANTHER" id="PTHR43553:SF24">
    <property type="entry name" value="ENERGY-COUPLING FACTOR TRANSPORTER ATP-BINDING PROTEIN ECFA1"/>
    <property type="match status" value="1"/>
</dbReference>
<evidence type="ECO:0000256" key="1">
    <source>
        <dbReference type="ARBA" id="ARBA00005417"/>
    </source>
</evidence>
<keyword evidence="7" id="KW-1185">Reference proteome</keyword>
<keyword evidence="2" id="KW-0813">Transport</keyword>
<evidence type="ECO:0000259" key="5">
    <source>
        <dbReference type="PROSITE" id="PS50893"/>
    </source>
</evidence>
<dbReference type="GO" id="GO:0005524">
    <property type="term" value="F:ATP binding"/>
    <property type="evidence" value="ECO:0007669"/>
    <property type="project" value="UniProtKB-KW"/>
</dbReference>
<dbReference type="SUPFAM" id="SSF52540">
    <property type="entry name" value="P-loop containing nucleoside triphosphate hydrolases"/>
    <property type="match status" value="1"/>
</dbReference>
<dbReference type="Gene3D" id="3.40.50.300">
    <property type="entry name" value="P-loop containing nucleotide triphosphate hydrolases"/>
    <property type="match status" value="1"/>
</dbReference>
<dbReference type="InterPro" id="IPR027417">
    <property type="entry name" value="P-loop_NTPase"/>
</dbReference>
<dbReference type="InterPro" id="IPR003593">
    <property type="entry name" value="AAA+_ATPase"/>
</dbReference>
<dbReference type="RefSeq" id="WP_395811819.1">
    <property type="nucleotide sequence ID" value="NZ_CP043494.1"/>
</dbReference>
<dbReference type="EMBL" id="CP043494">
    <property type="protein sequence ID" value="WNG51553.1"/>
    <property type="molecule type" value="Genomic_DNA"/>
</dbReference>
<keyword evidence="4 6" id="KW-0067">ATP-binding</keyword>
<organism evidence="6 7">
    <name type="scientific">Archangium minus</name>
    <dbReference type="NCBI Taxonomy" id="83450"/>
    <lineage>
        <taxon>Bacteria</taxon>
        <taxon>Pseudomonadati</taxon>
        <taxon>Myxococcota</taxon>
        <taxon>Myxococcia</taxon>
        <taxon>Myxococcales</taxon>
        <taxon>Cystobacterineae</taxon>
        <taxon>Archangiaceae</taxon>
        <taxon>Archangium</taxon>
    </lineage>
</organism>
<evidence type="ECO:0000313" key="7">
    <source>
        <dbReference type="Proteomes" id="UP001611383"/>
    </source>
</evidence>
<accession>A0ABY9X825</accession>
<evidence type="ECO:0000256" key="2">
    <source>
        <dbReference type="ARBA" id="ARBA00022448"/>
    </source>
</evidence>
<sequence>MISLHAVHHHFGERHVLKGLELTLSERRIAVVGGNGSGKSTFARLLNGLLVPEQGQVLVEGLDTRKDARAIRRKVGFVFQNPDNQIVLPTVEEDIAFGLKNLRLPPADISVRVDTILRRYGLENFRHHPAHLLSGGQKQLLALSSVLVMEPRYVVFDEPTTLLDLRNKRRLAQAIHDMPQTAIVVSHDLELLRDFDRVLVFDEGRVVVDDVPSVALDAYVRMMA</sequence>
<evidence type="ECO:0000256" key="4">
    <source>
        <dbReference type="ARBA" id="ARBA00022840"/>
    </source>
</evidence>
<evidence type="ECO:0000256" key="3">
    <source>
        <dbReference type="ARBA" id="ARBA00022741"/>
    </source>
</evidence>
<protein>
    <submittedName>
        <fullName evidence="6">ATP-binding cassette domain-containing protein</fullName>
    </submittedName>
</protein>
<reference evidence="6 7" key="1">
    <citation type="submission" date="2019-08" db="EMBL/GenBank/DDBJ databases">
        <title>Archangium and Cystobacter genomes.</title>
        <authorList>
            <person name="Chen I.-C.K."/>
            <person name="Wielgoss S."/>
        </authorList>
    </citation>
    <scope>NUCLEOTIDE SEQUENCE [LARGE SCALE GENOMIC DNA]</scope>
    <source>
        <strain evidence="6 7">Cbm 6</strain>
    </source>
</reference>
<dbReference type="InterPro" id="IPR017871">
    <property type="entry name" value="ABC_transporter-like_CS"/>
</dbReference>